<dbReference type="Gene3D" id="6.10.140.910">
    <property type="match status" value="1"/>
</dbReference>
<gene>
    <name evidence="4" type="ORF">ZT3D7_G2979</name>
</gene>
<feature type="compositionally biased region" description="Polar residues" evidence="2">
    <location>
        <begin position="79"/>
        <end position="95"/>
    </location>
</feature>
<sequence length="237" mass="26954">MAYNGARYGAQVAHRHGPHDSVQSKDDITHMRLRELEEENSLLLEKVTSASQRFADYENQIRVLQQQVKLQEQRMATLSSTTVDSEQTTSDNTGLSRLGSFMRKGSFAPTATSPTTTSPREQELEKSLAKEQKAREVAEQKEKQVNAEVEELSTTLFQQANEMVATERKENAALKAQIKELEKAGGNVAEAVGKENERLKERLQTMEQRDVEKQKRLERLEAAQKRIDRVRTMLVPR</sequence>
<dbReference type="GO" id="GO:0051286">
    <property type="term" value="C:cell tip"/>
    <property type="evidence" value="ECO:0007669"/>
    <property type="project" value="TreeGrafter"/>
</dbReference>
<keyword evidence="1" id="KW-0175">Coiled coil</keyword>
<name>A0A1X7RKV0_ZYMT9</name>
<evidence type="ECO:0000313" key="4">
    <source>
        <dbReference type="EMBL" id="SMQ47831.1"/>
    </source>
</evidence>
<dbReference type="InterPro" id="IPR040351">
    <property type="entry name" value="RAB3IL/RAB3IP/Sec2"/>
</dbReference>
<feature type="domain" description="GDP/GTP exchange factor Sec2 N-terminal" evidence="3">
    <location>
        <begin position="119"/>
        <end position="207"/>
    </location>
</feature>
<accession>A0A1X7RKV0</accession>
<dbReference type="InterPro" id="IPR009449">
    <property type="entry name" value="Sec2_N"/>
</dbReference>
<feature type="region of interest" description="Disordered" evidence="2">
    <location>
        <begin position="79"/>
        <end position="122"/>
    </location>
</feature>
<feature type="region of interest" description="Disordered" evidence="2">
    <location>
        <begin position="1"/>
        <end position="25"/>
    </location>
</feature>
<dbReference type="GO" id="GO:0070319">
    <property type="term" value="C:Golgi to plasma membrane transport vesicle"/>
    <property type="evidence" value="ECO:0007669"/>
    <property type="project" value="TreeGrafter"/>
</dbReference>
<dbReference type="SUPFAM" id="SSF144284">
    <property type="entry name" value="Sec2 N-terminal region"/>
    <property type="match status" value="1"/>
</dbReference>
<evidence type="ECO:0000256" key="1">
    <source>
        <dbReference type="ARBA" id="ARBA00023054"/>
    </source>
</evidence>
<evidence type="ECO:0000259" key="3">
    <source>
        <dbReference type="Pfam" id="PF06428"/>
    </source>
</evidence>
<evidence type="ECO:0000313" key="5">
    <source>
        <dbReference type="Proteomes" id="UP000215127"/>
    </source>
</evidence>
<dbReference type="Pfam" id="PF06428">
    <property type="entry name" value="Sec2p"/>
    <property type="match status" value="1"/>
</dbReference>
<protein>
    <recommendedName>
        <fullName evidence="3">GDP/GTP exchange factor Sec2 N-terminal domain-containing protein</fullName>
    </recommendedName>
</protein>
<dbReference type="STRING" id="1276538.A0A1X7RKV0"/>
<dbReference type="PANTHER" id="PTHR14430">
    <property type="entry name" value="RABIN3-RELATED"/>
    <property type="match status" value="1"/>
</dbReference>
<dbReference type="EMBL" id="LT853693">
    <property type="protein sequence ID" value="SMQ47831.1"/>
    <property type="molecule type" value="Genomic_DNA"/>
</dbReference>
<dbReference type="AlphaFoldDB" id="A0A1X7RKV0"/>
<feature type="compositionally biased region" description="Low complexity" evidence="2">
    <location>
        <begin position="108"/>
        <end position="119"/>
    </location>
</feature>
<proteinExistence type="predicted"/>
<dbReference type="Proteomes" id="UP000215127">
    <property type="component" value="Chromosome 2"/>
</dbReference>
<dbReference type="GO" id="GO:0006887">
    <property type="term" value="P:exocytosis"/>
    <property type="evidence" value="ECO:0007669"/>
    <property type="project" value="TreeGrafter"/>
</dbReference>
<keyword evidence="5" id="KW-1185">Reference proteome</keyword>
<organism evidence="4 5">
    <name type="scientific">Zymoseptoria tritici (strain ST99CH_3D7)</name>
    <dbReference type="NCBI Taxonomy" id="1276538"/>
    <lineage>
        <taxon>Eukaryota</taxon>
        <taxon>Fungi</taxon>
        <taxon>Dikarya</taxon>
        <taxon>Ascomycota</taxon>
        <taxon>Pezizomycotina</taxon>
        <taxon>Dothideomycetes</taxon>
        <taxon>Dothideomycetidae</taxon>
        <taxon>Mycosphaerellales</taxon>
        <taxon>Mycosphaerellaceae</taxon>
        <taxon>Zymoseptoria</taxon>
    </lineage>
</organism>
<reference evidence="4 5" key="1">
    <citation type="submission" date="2016-06" db="EMBL/GenBank/DDBJ databases">
        <authorList>
            <person name="Kjaerup R.B."/>
            <person name="Dalgaard T.S."/>
            <person name="Juul-Madsen H.R."/>
        </authorList>
    </citation>
    <scope>NUCLEOTIDE SEQUENCE [LARGE SCALE GENOMIC DNA]</scope>
</reference>
<evidence type="ECO:0000256" key="2">
    <source>
        <dbReference type="SAM" id="MobiDB-lite"/>
    </source>
</evidence>
<dbReference type="GO" id="GO:0005085">
    <property type="term" value="F:guanyl-nucleotide exchange factor activity"/>
    <property type="evidence" value="ECO:0007669"/>
    <property type="project" value="InterPro"/>
</dbReference>
<dbReference type="PANTHER" id="PTHR14430:SF4">
    <property type="entry name" value="GDP_GTP EXCHANGE FACTOR SEC2 N-TERMINAL DOMAIN-CONTAINING PROTEIN"/>
    <property type="match status" value="1"/>
</dbReference>